<organism evidence="2 3">
    <name type="scientific">Pseudomonas eucalypticola</name>
    <dbReference type="NCBI Taxonomy" id="2599595"/>
    <lineage>
        <taxon>Bacteria</taxon>
        <taxon>Pseudomonadati</taxon>
        <taxon>Pseudomonadota</taxon>
        <taxon>Gammaproteobacteria</taxon>
        <taxon>Pseudomonadales</taxon>
        <taxon>Pseudomonadaceae</taxon>
        <taxon>Pseudomonas</taxon>
    </lineage>
</organism>
<evidence type="ECO:0008006" key="4">
    <source>
        <dbReference type="Google" id="ProtNLM"/>
    </source>
</evidence>
<sequence length="110" mass="12240">MTFSYRIGAFVGGLWVRSRKAQRALIYSSKFSDIPLPVRHGFLSIATGVFIVVIVLGAVFTVCIVLGLAVLRRLPSLDVGPDAPPGYDDIDHPYHRVTYPERYDDFGSLR</sequence>
<keyword evidence="1" id="KW-0472">Membrane</keyword>
<dbReference type="Proteomes" id="UP000509568">
    <property type="component" value="Chromosome"/>
</dbReference>
<evidence type="ECO:0000313" key="2">
    <source>
        <dbReference type="EMBL" id="QKZ04162.1"/>
    </source>
</evidence>
<name>A0A7D5H2V9_9PSED</name>
<keyword evidence="1" id="KW-1133">Transmembrane helix</keyword>
<accession>A0A7D5H2V9</accession>
<keyword evidence="1" id="KW-0812">Transmembrane</keyword>
<gene>
    <name evidence="2" type="ORF">HWQ56_10350</name>
</gene>
<evidence type="ECO:0000256" key="1">
    <source>
        <dbReference type="SAM" id="Phobius"/>
    </source>
</evidence>
<evidence type="ECO:0000313" key="3">
    <source>
        <dbReference type="Proteomes" id="UP000509568"/>
    </source>
</evidence>
<dbReference type="EMBL" id="CP056030">
    <property type="protein sequence ID" value="QKZ04162.1"/>
    <property type="molecule type" value="Genomic_DNA"/>
</dbReference>
<reference evidence="2 3" key="1">
    <citation type="submission" date="2020-06" db="EMBL/GenBank/DDBJ databases">
        <title>Pseudomonas eucalypticola sp. nov., an endophyte of Eucalyptus dunnii leaves with biocontrol ability of eucalyptus leaf blight.</title>
        <authorList>
            <person name="Liu Y."/>
            <person name="Song Z."/>
            <person name="Zeng H."/>
            <person name="Lu M."/>
            <person name="Wang X."/>
            <person name="Lian X."/>
            <person name="Zhang Q."/>
        </authorList>
    </citation>
    <scope>NUCLEOTIDE SEQUENCE [LARGE SCALE GENOMIC DNA]</scope>
    <source>
        <strain evidence="2 3">NP-1</strain>
    </source>
</reference>
<dbReference type="AlphaFoldDB" id="A0A7D5H2V9"/>
<keyword evidence="3" id="KW-1185">Reference proteome</keyword>
<dbReference type="KEGG" id="pez:HWQ56_10350"/>
<feature type="transmembrane region" description="Helical" evidence="1">
    <location>
        <begin position="45"/>
        <end position="71"/>
    </location>
</feature>
<protein>
    <recommendedName>
        <fullName evidence="4">DUF3742 family protein</fullName>
    </recommendedName>
</protein>
<dbReference type="RefSeq" id="WP_176570381.1">
    <property type="nucleotide sequence ID" value="NZ_CP056030.1"/>
</dbReference>
<proteinExistence type="predicted"/>